<dbReference type="RefSeq" id="WP_085216399.1">
    <property type="nucleotide sequence ID" value="NZ_FXAM01000002.1"/>
</dbReference>
<dbReference type="SUPFAM" id="SSF53613">
    <property type="entry name" value="Ribokinase-like"/>
    <property type="match status" value="1"/>
</dbReference>
<evidence type="ECO:0000259" key="6">
    <source>
        <dbReference type="Pfam" id="PF00294"/>
    </source>
</evidence>
<evidence type="ECO:0000313" key="7">
    <source>
        <dbReference type="EMBL" id="SMF97364.1"/>
    </source>
</evidence>
<evidence type="ECO:0000256" key="1">
    <source>
        <dbReference type="ARBA" id="ARBA00010688"/>
    </source>
</evidence>
<dbReference type="PANTHER" id="PTHR43085:SF1">
    <property type="entry name" value="PSEUDOURIDINE KINASE-RELATED"/>
    <property type="match status" value="1"/>
</dbReference>
<evidence type="ECO:0000256" key="5">
    <source>
        <dbReference type="ARBA" id="ARBA00022840"/>
    </source>
</evidence>
<organism evidence="7 8">
    <name type="scientific">Methylomagnum ishizawai</name>
    <dbReference type="NCBI Taxonomy" id="1760988"/>
    <lineage>
        <taxon>Bacteria</taxon>
        <taxon>Pseudomonadati</taxon>
        <taxon>Pseudomonadota</taxon>
        <taxon>Gammaproteobacteria</taxon>
        <taxon>Methylococcales</taxon>
        <taxon>Methylococcaceae</taxon>
        <taxon>Methylomagnum</taxon>
    </lineage>
</organism>
<dbReference type="InterPro" id="IPR011611">
    <property type="entry name" value="PfkB_dom"/>
</dbReference>
<accession>A0A1Y6DB54</accession>
<keyword evidence="2" id="KW-0808">Transferase</keyword>
<feature type="domain" description="Carbohydrate kinase PfkB" evidence="6">
    <location>
        <begin position="23"/>
        <end position="286"/>
    </location>
</feature>
<name>A0A1Y6DB54_9GAMM</name>
<dbReference type="OrthoDB" id="9779730at2"/>
<dbReference type="STRING" id="1760988.SAMN02949497_0388"/>
<dbReference type="GO" id="GO:0016301">
    <property type="term" value="F:kinase activity"/>
    <property type="evidence" value="ECO:0007669"/>
    <property type="project" value="UniProtKB-KW"/>
</dbReference>
<gene>
    <name evidence="7" type="ORF">SAMN02949497_0388</name>
</gene>
<proteinExistence type="inferred from homology"/>
<dbReference type="AlphaFoldDB" id="A0A1Y6DB54"/>
<keyword evidence="5" id="KW-0067">ATP-binding</keyword>
<evidence type="ECO:0000256" key="3">
    <source>
        <dbReference type="ARBA" id="ARBA00022741"/>
    </source>
</evidence>
<protein>
    <submittedName>
        <fullName evidence="7">Fructokinase</fullName>
    </submittedName>
</protein>
<comment type="similarity">
    <text evidence="1">Belongs to the carbohydrate kinase PfkB family.</text>
</comment>
<keyword evidence="3" id="KW-0547">Nucleotide-binding</keyword>
<dbReference type="Gene3D" id="3.40.1190.20">
    <property type="match status" value="1"/>
</dbReference>
<sequence length="301" mass="32708">MNRSTKGPARPVIFGEVLFDRFPDGRMVLGGAPFNVAWHLRGLGEDPLLISRVGDDPSGGVVRAAMAGWGMDVAGLETDPVHPTGTVWVGFRDGEPHYEILPDQAYDFIDGGDGRMLIDPPAFLYHGSLALRQPVSRRALETLARQLDCPVFMDVNLRPPWWRAGEILRWTAGADWLKLNGDELAVLVPGCDLPERKARRFLEAHFLRYLVLTQGSEGALALGNAGERATVRPSLAGPVVDTVGAGDAFSAVFLLGRLRGWPLALSLERAQDFASGVVGLRGATVADPDFYRPFAEAWRAA</sequence>
<dbReference type="InterPro" id="IPR029056">
    <property type="entry name" value="Ribokinase-like"/>
</dbReference>
<keyword evidence="4 7" id="KW-0418">Kinase</keyword>
<dbReference type="Proteomes" id="UP000192923">
    <property type="component" value="Unassembled WGS sequence"/>
</dbReference>
<keyword evidence="8" id="KW-1185">Reference proteome</keyword>
<dbReference type="PANTHER" id="PTHR43085">
    <property type="entry name" value="HEXOKINASE FAMILY MEMBER"/>
    <property type="match status" value="1"/>
</dbReference>
<dbReference type="InterPro" id="IPR050306">
    <property type="entry name" value="PfkB_Carbo_kinase"/>
</dbReference>
<dbReference type="EMBL" id="FXAM01000002">
    <property type="protein sequence ID" value="SMF97364.1"/>
    <property type="molecule type" value="Genomic_DNA"/>
</dbReference>
<reference evidence="7 8" key="1">
    <citation type="submission" date="2016-12" db="EMBL/GenBank/DDBJ databases">
        <authorList>
            <person name="Song W.-J."/>
            <person name="Kurnit D.M."/>
        </authorList>
    </citation>
    <scope>NUCLEOTIDE SEQUENCE [LARGE SCALE GENOMIC DNA]</scope>
    <source>
        <strain evidence="7 8">175</strain>
    </source>
</reference>
<evidence type="ECO:0000313" key="8">
    <source>
        <dbReference type="Proteomes" id="UP000192923"/>
    </source>
</evidence>
<evidence type="ECO:0000256" key="2">
    <source>
        <dbReference type="ARBA" id="ARBA00022679"/>
    </source>
</evidence>
<dbReference type="GO" id="GO:0005524">
    <property type="term" value="F:ATP binding"/>
    <property type="evidence" value="ECO:0007669"/>
    <property type="project" value="UniProtKB-KW"/>
</dbReference>
<evidence type="ECO:0000256" key="4">
    <source>
        <dbReference type="ARBA" id="ARBA00022777"/>
    </source>
</evidence>
<dbReference type="Pfam" id="PF00294">
    <property type="entry name" value="PfkB"/>
    <property type="match status" value="1"/>
</dbReference>